<keyword evidence="2" id="KW-1185">Reference proteome</keyword>
<gene>
    <name evidence="1" type="ORF">GMJLKIPL_6328</name>
</gene>
<dbReference type="Proteomes" id="UP001055153">
    <property type="component" value="Unassembled WGS sequence"/>
</dbReference>
<evidence type="ECO:0000313" key="2">
    <source>
        <dbReference type="Proteomes" id="UP001055153"/>
    </source>
</evidence>
<evidence type="ECO:0008006" key="3">
    <source>
        <dbReference type="Google" id="ProtNLM"/>
    </source>
</evidence>
<sequence>MPIRWVLVRDPENRFAPQALLCTDLEREPAQIVVWFVRRWSVEVTFQETRAHLGVETQR</sequence>
<reference evidence="1" key="2">
    <citation type="submission" date="2021-08" db="EMBL/GenBank/DDBJ databases">
        <authorList>
            <person name="Tani A."/>
            <person name="Ola A."/>
            <person name="Ogura Y."/>
            <person name="Katsura K."/>
            <person name="Hayashi T."/>
        </authorList>
    </citation>
    <scope>NUCLEOTIDE SEQUENCE</scope>
    <source>
        <strain evidence="1">DSM 17168</strain>
    </source>
</reference>
<dbReference type="RefSeq" id="WP_238241724.1">
    <property type="nucleotide sequence ID" value="NZ_BPQQ01000115.1"/>
</dbReference>
<accession>A0ABQ4SMB6</accession>
<comment type="caution">
    <text evidence="1">The sequence shown here is derived from an EMBL/GenBank/DDBJ whole genome shotgun (WGS) entry which is preliminary data.</text>
</comment>
<reference evidence="1" key="1">
    <citation type="journal article" date="2021" name="Front. Microbiol.">
        <title>Comprehensive Comparative Genomics and Phenotyping of Methylobacterium Species.</title>
        <authorList>
            <person name="Alessa O."/>
            <person name="Ogura Y."/>
            <person name="Fujitani Y."/>
            <person name="Takami H."/>
            <person name="Hayashi T."/>
            <person name="Sahin N."/>
            <person name="Tani A."/>
        </authorList>
    </citation>
    <scope>NUCLEOTIDE SEQUENCE</scope>
    <source>
        <strain evidence="1">DSM 17168</strain>
    </source>
</reference>
<dbReference type="EMBL" id="BPQQ01000115">
    <property type="protein sequence ID" value="GJE04367.1"/>
    <property type="molecule type" value="Genomic_DNA"/>
</dbReference>
<protein>
    <recommendedName>
        <fullName evidence="3">Transposase</fullName>
    </recommendedName>
</protein>
<evidence type="ECO:0000313" key="1">
    <source>
        <dbReference type="EMBL" id="GJE04367.1"/>
    </source>
</evidence>
<organism evidence="1 2">
    <name type="scientific">Methylobacterium isbiliense</name>
    <dbReference type="NCBI Taxonomy" id="315478"/>
    <lineage>
        <taxon>Bacteria</taxon>
        <taxon>Pseudomonadati</taxon>
        <taxon>Pseudomonadota</taxon>
        <taxon>Alphaproteobacteria</taxon>
        <taxon>Hyphomicrobiales</taxon>
        <taxon>Methylobacteriaceae</taxon>
        <taxon>Methylobacterium</taxon>
    </lineage>
</organism>
<proteinExistence type="predicted"/>
<name>A0ABQ4SMB6_9HYPH</name>